<gene>
    <name evidence="1" type="ORF">P1J78_10815</name>
</gene>
<name>A0AAE3NRQ6_9RHOB</name>
<comment type="caution">
    <text evidence="1">The sequence shown here is derived from an EMBL/GenBank/DDBJ whole genome shotgun (WGS) entry which is preliminary data.</text>
</comment>
<keyword evidence="2" id="KW-1185">Reference proteome</keyword>
<dbReference type="Proteomes" id="UP001220964">
    <property type="component" value="Unassembled WGS sequence"/>
</dbReference>
<protein>
    <submittedName>
        <fullName evidence="1">Uncharacterized protein</fullName>
    </submittedName>
</protein>
<evidence type="ECO:0000313" key="2">
    <source>
        <dbReference type="Proteomes" id="UP001220964"/>
    </source>
</evidence>
<accession>A0AAE3NRQ6</accession>
<sequence length="48" mass="5315">MTVSKVDFVVEAVDNPARIAPSCAHEYRVETSIARFNAIRTSEDFLAS</sequence>
<proteinExistence type="predicted"/>
<dbReference type="EMBL" id="JARGYC010000024">
    <property type="protein sequence ID" value="MDF0601221.1"/>
    <property type="molecule type" value="Genomic_DNA"/>
</dbReference>
<reference evidence="1" key="1">
    <citation type="submission" date="2023-03" db="EMBL/GenBank/DDBJ databases">
        <title>Multiphase analysis and comparison of six strains from genera Psychromarinibacter, Lutimaribacter, and Maritimibacter, including a novel species: Psychromarinibacter sediminicola sp. nov.</title>
        <authorList>
            <person name="Wang Y.-H."/>
            <person name="Ye M.-Q."/>
            <person name="Du Z.-J."/>
        </authorList>
    </citation>
    <scope>NUCLEOTIDE SEQUENCE</scope>
    <source>
        <strain evidence="1">C21-152</strain>
    </source>
</reference>
<organism evidence="1 2">
    <name type="scientific">Psychromarinibacter sediminicola</name>
    <dbReference type="NCBI Taxonomy" id="3033385"/>
    <lineage>
        <taxon>Bacteria</taxon>
        <taxon>Pseudomonadati</taxon>
        <taxon>Pseudomonadota</taxon>
        <taxon>Alphaproteobacteria</taxon>
        <taxon>Rhodobacterales</taxon>
        <taxon>Paracoccaceae</taxon>
        <taxon>Psychromarinibacter</taxon>
    </lineage>
</organism>
<dbReference type="RefSeq" id="WP_275567363.1">
    <property type="nucleotide sequence ID" value="NZ_JARGYC010000024.1"/>
</dbReference>
<evidence type="ECO:0000313" key="1">
    <source>
        <dbReference type="EMBL" id="MDF0601221.1"/>
    </source>
</evidence>
<dbReference type="AlphaFoldDB" id="A0AAE3NRQ6"/>